<gene>
    <name evidence="3" type="ORF">DKM28_00965</name>
</gene>
<feature type="domain" description="OLD protein-like TOPRIM" evidence="2">
    <location>
        <begin position="414"/>
        <end position="474"/>
    </location>
</feature>
<evidence type="ECO:0000313" key="4">
    <source>
        <dbReference type="Proteomes" id="UP000300067"/>
    </source>
</evidence>
<evidence type="ECO:0000259" key="1">
    <source>
        <dbReference type="Pfam" id="PF13175"/>
    </source>
</evidence>
<dbReference type="InterPro" id="IPR034139">
    <property type="entry name" value="TOPRIM_OLD"/>
</dbReference>
<reference evidence="3 4" key="1">
    <citation type="submission" date="2018-05" db="EMBL/GenBank/DDBJ databases">
        <title>Methanosarcina gilichinskyana sp. nov., a novel methanogenic archaeon isolated from Holocene permafrost, North East Russia.</title>
        <authorList>
            <person name="Oshurkova V."/>
            <person name="Meer M."/>
            <person name="Bochkareva O."/>
            <person name="Shcherbakova V."/>
        </authorList>
    </citation>
    <scope>NUCLEOTIDE SEQUENCE [LARGE SCALE GENOMIC DNA]</scope>
    <source>
        <strain evidence="3 4">JL01</strain>
    </source>
</reference>
<dbReference type="InterPro" id="IPR041685">
    <property type="entry name" value="AAA_GajA/Old/RecF-like"/>
</dbReference>
<dbReference type="AlphaFoldDB" id="A0A4P8QTK7"/>
<dbReference type="EMBL" id="CP029709">
    <property type="protein sequence ID" value="QCR14812.1"/>
    <property type="molecule type" value="Genomic_DNA"/>
</dbReference>
<organism evidence="3 4">
    <name type="scientific">Methanosarcina mazei</name>
    <name type="common">Methanosarcina frisia</name>
    <dbReference type="NCBI Taxonomy" id="2209"/>
    <lineage>
        <taxon>Archaea</taxon>
        <taxon>Methanobacteriati</taxon>
        <taxon>Methanobacteriota</taxon>
        <taxon>Stenosarchaea group</taxon>
        <taxon>Methanomicrobia</taxon>
        <taxon>Methanosarcinales</taxon>
        <taxon>Methanosarcinaceae</taxon>
        <taxon>Methanosarcina</taxon>
    </lineage>
</organism>
<feature type="domain" description="Endonuclease GajA/Old nuclease/RecF-like AAA" evidence="1">
    <location>
        <begin position="12"/>
        <end position="360"/>
    </location>
</feature>
<dbReference type="SUPFAM" id="SSF52540">
    <property type="entry name" value="P-loop containing nucleoside triphosphate hydrolases"/>
    <property type="match status" value="1"/>
</dbReference>
<accession>A0A4P8QTK7</accession>
<dbReference type="InterPro" id="IPR051396">
    <property type="entry name" value="Bact_Antivir_Def_Nuclease"/>
</dbReference>
<dbReference type="InterPro" id="IPR027417">
    <property type="entry name" value="P-loop_NTPase"/>
</dbReference>
<dbReference type="Gene3D" id="3.40.50.300">
    <property type="entry name" value="P-loop containing nucleotide triphosphate hydrolases"/>
    <property type="match status" value="1"/>
</dbReference>
<protein>
    <submittedName>
        <fullName evidence="3">Uncharacterized protein</fullName>
    </submittedName>
</protein>
<sequence length="588" mass="68269">MPFLWGFIMSLKIKSYRIMNYKSIKDSGICEMSSDNITILAGMNESGKTSILEALSDFNTAVDIRESAVPVYDKPDNNANKPQIEVNFEVDEDTLKKIKNELKIPNLVTKKMELKVTKKYPEEKRQNSNYYYSDQRDGHAFTNYKISEESLKNLGIVTGNENPVQSKNKGQTDIEDKNKAIQKKFLEWVISNIPNIILFSSFEDQFPSEINLNRAQNNEFIKDLSLISNFNLNLVRSEDHAVQLQHREQINIEIKNAYRQYWTQDAANLHIDWNENTLFFYIKEGQKYFKPEMRSKGRQWHLAFYIKVTARSVENRSNILLIDEPGLYLHPKAQKDILKKLEDSAKDTQIIFTTHSPYLIDVDKLQRIRLVSRDKSGTKISNKINTNAKNETLTPIITAIGMDLSTGLNFVKNNNVLVEGISDYYYLSAFKEILGFNFEDDVHFIPCAGADKFRILIPLIIGWDLKSCVVLDNDQKGRETKKYLLDNFGDGEVKIVLVSRDKDKQIEDLFSEEDFTRYVILDESVKPTKKNHNNKNSQILENNKDKYHKESVSKQFYNERNKIKASLSEETRKQFENLFAEINNALFR</sequence>
<dbReference type="Proteomes" id="UP000300067">
    <property type="component" value="Chromosome"/>
</dbReference>
<dbReference type="CDD" id="cd00267">
    <property type="entry name" value="ABC_ATPase"/>
    <property type="match status" value="1"/>
</dbReference>
<dbReference type="PANTHER" id="PTHR43581:SF3">
    <property type="entry name" value="AAA+ ATPASE DOMAIN-CONTAINING PROTEIN"/>
    <property type="match status" value="1"/>
</dbReference>
<dbReference type="Pfam" id="PF20469">
    <property type="entry name" value="OLD-like_TOPRIM"/>
    <property type="match status" value="1"/>
</dbReference>
<name>A0A4P8QTK7_METMZ</name>
<dbReference type="PANTHER" id="PTHR43581">
    <property type="entry name" value="ATP/GTP PHOSPHATASE"/>
    <property type="match status" value="1"/>
</dbReference>
<proteinExistence type="predicted"/>
<evidence type="ECO:0000259" key="2">
    <source>
        <dbReference type="Pfam" id="PF20469"/>
    </source>
</evidence>
<evidence type="ECO:0000313" key="3">
    <source>
        <dbReference type="EMBL" id="QCR14812.1"/>
    </source>
</evidence>
<dbReference type="Pfam" id="PF13175">
    <property type="entry name" value="AAA_15"/>
    <property type="match status" value="1"/>
</dbReference>